<dbReference type="GO" id="GO:0061630">
    <property type="term" value="F:ubiquitin protein ligase activity"/>
    <property type="evidence" value="ECO:0007669"/>
    <property type="project" value="TreeGrafter"/>
</dbReference>
<name>A0A0F9IHZ6_9ZZZZ</name>
<evidence type="ECO:0000313" key="2">
    <source>
        <dbReference type="EMBL" id="KKL86917.1"/>
    </source>
</evidence>
<dbReference type="InterPro" id="IPR011042">
    <property type="entry name" value="6-blade_b-propeller_TolB-like"/>
</dbReference>
<evidence type="ECO:0000256" key="1">
    <source>
        <dbReference type="ARBA" id="ARBA00022737"/>
    </source>
</evidence>
<dbReference type="PANTHER" id="PTHR24104:SF25">
    <property type="entry name" value="PROTEIN LIN-41"/>
    <property type="match status" value="1"/>
</dbReference>
<dbReference type="SUPFAM" id="SSF63829">
    <property type="entry name" value="Calcium-dependent phosphotriesterase"/>
    <property type="match status" value="1"/>
</dbReference>
<dbReference type="EMBL" id="LAZR01020977">
    <property type="protein sequence ID" value="KKL86917.1"/>
    <property type="molecule type" value="Genomic_DNA"/>
</dbReference>
<dbReference type="GO" id="GO:0043161">
    <property type="term" value="P:proteasome-mediated ubiquitin-dependent protein catabolic process"/>
    <property type="evidence" value="ECO:0007669"/>
    <property type="project" value="TreeGrafter"/>
</dbReference>
<dbReference type="GO" id="GO:0000209">
    <property type="term" value="P:protein polyubiquitination"/>
    <property type="evidence" value="ECO:0007669"/>
    <property type="project" value="TreeGrafter"/>
</dbReference>
<evidence type="ECO:0008006" key="3">
    <source>
        <dbReference type="Google" id="ProtNLM"/>
    </source>
</evidence>
<dbReference type="AlphaFoldDB" id="A0A0F9IHZ6"/>
<sequence>WPRIKLDDGEVPVVAHLLPRTTYPGAMLGNRMFPVLTADGRLVMLSAPKHTTIKYPDNRGGRRLLILGTDGSVPKNFLGPKICPMVGGFGHIALSPDDKYVYATGFVSSGKRGKGPCNVVYRVALDGLAGSKIIIGRMYQAGKGRDGLNDPQGIATDKGGNIYVSDYGNDRIAVFKPDGTYLDEIPVQRPDTVHVSRKTGAVYVMQIQTRGKPFTDQHYYVSAHNWRAERVIKFGSLADKTEKAAFVNTLKSRYGGGAQMALDLSGDAPALWVTGLRYGRSPIFKVVDGGDKLESMGAPIDDLAKKDKARYLGFIGDVTVTGDKVISRHPAFGMHTNTSFVYSAATGEYVGTYVPKKADGKDENMWSLLYGEMIAGADGNLYVNSRSNTIRRYDADGKQIPFASTGTNVIEGFWHGHTRTAGMFIDEAGTIYVPAAAANRKLERMKIKVVGADGKVRNENLIEVHGARMGGIAVDREGNIYIGDQAVPRDSRIPAWFAGKLPADSAERHPSNDYKQYASIFKFPPSGGKIVADKSGKYVGQCQYDPTRLTVKDALWVRRLGYNGSHGHEIGCHCETTRFDLDGFGRLFVPDVFRFRVYVLDSAGNEITHFGSYGNMDSRGPGSPVPSPEIAFGWPLSVECAGGRVFVADLVNRRVVAVKFEHAAEATCSIP</sequence>
<reference evidence="2" key="1">
    <citation type="journal article" date="2015" name="Nature">
        <title>Complex archaea that bridge the gap between prokaryotes and eukaryotes.</title>
        <authorList>
            <person name="Spang A."/>
            <person name="Saw J.H."/>
            <person name="Jorgensen S.L."/>
            <person name="Zaremba-Niedzwiedzka K."/>
            <person name="Martijn J."/>
            <person name="Lind A.E."/>
            <person name="van Eijk R."/>
            <person name="Schleper C."/>
            <person name="Guy L."/>
            <person name="Ettema T.J."/>
        </authorList>
    </citation>
    <scope>NUCLEOTIDE SEQUENCE</scope>
</reference>
<dbReference type="SUPFAM" id="SSF101898">
    <property type="entry name" value="NHL repeat"/>
    <property type="match status" value="1"/>
</dbReference>
<dbReference type="PROSITE" id="PS51125">
    <property type="entry name" value="NHL"/>
    <property type="match status" value="1"/>
</dbReference>
<dbReference type="PANTHER" id="PTHR24104">
    <property type="entry name" value="E3 UBIQUITIN-PROTEIN LIGASE NHLRC1-RELATED"/>
    <property type="match status" value="1"/>
</dbReference>
<dbReference type="InterPro" id="IPR050952">
    <property type="entry name" value="TRIM-NHL_E3_ligases"/>
</dbReference>
<accession>A0A0F9IHZ6</accession>
<proteinExistence type="predicted"/>
<dbReference type="Pfam" id="PF01436">
    <property type="entry name" value="NHL"/>
    <property type="match status" value="1"/>
</dbReference>
<feature type="non-terminal residue" evidence="2">
    <location>
        <position position="1"/>
    </location>
</feature>
<protein>
    <recommendedName>
        <fullName evidence="3">SMP-30/Gluconolactonase/LRE-like region domain-containing protein</fullName>
    </recommendedName>
</protein>
<comment type="caution">
    <text evidence="2">The sequence shown here is derived from an EMBL/GenBank/DDBJ whole genome shotgun (WGS) entry which is preliminary data.</text>
</comment>
<organism evidence="2">
    <name type="scientific">marine sediment metagenome</name>
    <dbReference type="NCBI Taxonomy" id="412755"/>
    <lineage>
        <taxon>unclassified sequences</taxon>
        <taxon>metagenomes</taxon>
        <taxon>ecological metagenomes</taxon>
    </lineage>
</organism>
<gene>
    <name evidence="2" type="ORF">LCGC14_1939930</name>
</gene>
<dbReference type="GO" id="GO:0008270">
    <property type="term" value="F:zinc ion binding"/>
    <property type="evidence" value="ECO:0007669"/>
    <property type="project" value="UniProtKB-KW"/>
</dbReference>
<dbReference type="Gene3D" id="2.120.10.30">
    <property type="entry name" value="TolB, C-terminal domain"/>
    <property type="match status" value="2"/>
</dbReference>
<dbReference type="InterPro" id="IPR001258">
    <property type="entry name" value="NHL_repeat"/>
</dbReference>
<keyword evidence="1" id="KW-0677">Repeat</keyword>